<keyword evidence="5" id="KW-1133">Transmembrane helix</keyword>
<evidence type="ECO:0000256" key="2">
    <source>
        <dbReference type="ARBA" id="ARBA00022578"/>
    </source>
</evidence>
<dbReference type="Pfam" id="PF01609">
    <property type="entry name" value="DDE_Tnp_1"/>
    <property type="match status" value="1"/>
</dbReference>
<feature type="domain" description="DUF4372" evidence="7">
    <location>
        <begin position="3"/>
        <end position="76"/>
    </location>
</feature>
<evidence type="ECO:0000259" key="7">
    <source>
        <dbReference type="Pfam" id="PF14294"/>
    </source>
</evidence>
<dbReference type="AlphaFoldDB" id="A0A1N7MVG1"/>
<evidence type="ECO:0000256" key="5">
    <source>
        <dbReference type="SAM" id="Phobius"/>
    </source>
</evidence>
<evidence type="ECO:0000313" key="8">
    <source>
        <dbReference type="EMBL" id="SIS89998.1"/>
    </source>
</evidence>
<reference evidence="9" key="1">
    <citation type="submission" date="2017-01" db="EMBL/GenBank/DDBJ databases">
        <authorList>
            <person name="Varghese N."/>
            <person name="Submissions S."/>
        </authorList>
    </citation>
    <scope>NUCLEOTIDE SEQUENCE [LARGE SCALE GENOMIC DNA]</scope>
    <source>
        <strain evidence="9">DSM 24913</strain>
    </source>
</reference>
<sequence length="383" mass="44065">MSHHNTAFHQLLKPVSRHEFESLAKIHHCGQKLRSATRWDQFIGMFISQISDRQSLRDIHSNLEAQRHKLYHLGAKPIARSTLARLNEKQPAELYQSLFGKLLARCKNTHGKHKFRFKNPLYSLDASAIDLAMNLFPWAAHRDDTANVKLSVGLNHGTLIPEFVALSDGNESDMIEGRKFDFPKGSIVAFDKGYFDYEWYKTLTNKGIFFVTRLRANAVYEIHADYPVKPNSGVLADQDIQPNSAHALKRGAPAMRRVVYHCSETDKTYEFLTNNFDLSAKTIAGIYKDRWQVELFFKAIKQSLSIKTFLGRSRNAVMTQIWIAMTVYLLVAYARYAARSGWTVLRMLRVLQMNLFERKTLQEVFNPSPPNPCKNEPQMRLVI</sequence>
<keyword evidence="5" id="KW-0472">Membrane</keyword>
<dbReference type="EMBL" id="FTOH01000006">
    <property type="protein sequence ID" value="SIS89998.1"/>
    <property type="molecule type" value="Genomic_DNA"/>
</dbReference>
<dbReference type="STRING" id="484498.SAMN05421686_1061"/>
<dbReference type="OrthoDB" id="6112254at2"/>
<dbReference type="GO" id="GO:0004803">
    <property type="term" value="F:transposase activity"/>
    <property type="evidence" value="ECO:0007669"/>
    <property type="project" value="InterPro"/>
</dbReference>
<dbReference type="RefSeq" id="WP_076515782.1">
    <property type="nucleotide sequence ID" value="NZ_FTOH01000006.1"/>
</dbReference>
<dbReference type="NCBIfam" id="NF033592">
    <property type="entry name" value="transpos_IS4_1"/>
    <property type="match status" value="1"/>
</dbReference>
<accession>A0A1N7MVG1</accession>
<feature type="domain" description="Transposase IS4-like" evidence="6">
    <location>
        <begin position="143"/>
        <end position="330"/>
    </location>
</feature>
<evidence type="ECO:0000259" key="6">
    <source>
        <dbReference type="Pfam" id="PF01609"/>
    </source>
</evidence>
<dbReference type="PANTHER" id="PTHR33258">
    <property type="entry name" value="TRANSPOSASE INSL FOR INSERTION SEQUENCE ELEMENT IS186A-RELATED"/>
    <property type="match status" value="1"/>
</dbReference>
<keyword evidence="9" id="KW-1185">Reference proteome</keyword>
<feature type="transmembrane region" description="Helical" evidence="5">
    <location>
        <begin position="321"/>
        <end position="338"/>
    </location>
</feature>
<proteinExistence type="inferred from homology"/>
<dbReference type="Pfam" id="PF14294">
    <property type="entry name" value="DUF4372"/>
    <property type="match status" value="1"/>
</dbReference>
<keyword evidence="3" id="KW-0238">DNA-binding</keyword>
<dbReference type="InterPro" id="IPR025399">
    <property type="entry name" value="DUF4372"/>
</dbReference>
<evidence type="ECO:0000256" key="4">
    <source>
        <dbReference type="ARBA" id="ARBA00023172"/>
    </source>
</evidence>
<dbReference type="SUPFAM" id="SSF53098">
    <property type="entry name" value="Ribonuclease H-like"/>
    <property type="match status" value="1"/>
</dbReference>
<organism evidence="8 9">
    <name type="scientific">Thalassolituus maritimus</name>
    <dbReference type="NCBI Taxonomy" id="484498"/>
    <lineage>
        <taxon>Bacteria</taxon>
        <taxon>Pseudomonadati</taxon>
        <taxon>Pseudomonadota</taxon>
        <taxon>Gammaproteobacteria</taxon>
        <taxon>Oceanospirillales</taxon>
        <taxon>Oceanospirillaceae</taxon>
        <taxon>Thalassolituus</taxon>
    </lineage>
</organism>
<dbReference type="InterPro" id="IPR012337">
    <property type="entry name" value="RNaseH-like_sf"/>
</dbReference>
<dbReference type="GO" id="GO:0003677">
    <property type="term" value="F:DNA binding"/>
    <property type="evidence" value="ECO:0007669"/>
    <property type="project" value="UniProtKB-KW"/>
</dbReference>
<dbReference type="Proteomes" id="UP000185639">
    <property type="component" value="Unassembled WGS sequence"/>
</dbReference>
<gene>
    <name evidence="8" type="ORF">SAMN05421686_1061</name>
</gene>
<evidence type="ECO:0000313" key="9">
    <source>
        <dbReference type="Proteomes" id="UP000185639"/>
    </source>
</evidence>
<dbReference type="InterPro" id="IPR047952">
    <property type="entry name" value="Transpos_IS4"/>
</dbReference>
<keyword evidence="4" id="KW-0233">DNA recombination</keyword>
<keyword evidence="5" id="KW-0812">Transmembrane</keyword>
<dbReference type="InterPro" id="IPR002559">
    <property type="entry name" value="Transposase_11"/>
</dbReference>
<keyword evidence="2" id="KW-0815">Transposition</keyword>
<protein>
    <submittedName>
        <fullName evidence="8">Putative transposase</fullName>
    </submittedName>
</protein>
<comment type="similarity">
    <text evidence="1">Belongs to the transposase 11 family.</text>
</comment>
<name>A0A1N7MVG1_9GAMM</name>
<dbReference type="GO" id="GO:0006313">
    <property type="term" value="P:DNA transposition"/>
    <property type="evidence" value="ECO:0007669"/>
    <property type="project" value="InterPro"/>
</dbReference>
<evidence type="ECO:0000256" key="1">
    <source>
        <dbReference type="ARBA" id="ARBA00010075"/>
    </source>
</evidence>
<evidence type="ECO:0000256" key="3">
    <source>
        <dbReference type="ARBA" id="ARBA00023125"/>
    </source>
</evidence>
<dbReference type="PANTHER" id="PTHR33258:SF1">
    <property type="entry name" value="TRANSPOSASE INSL FOR INSERTION SEQUENCE ELEMENT IS186A-RELATED"/>
    <property type="match status" value="1"/>
</dbReference>